<accession>A0ABY7FE15</accession>
<gene>
    <name evidence="1" type="ORF">MAR_002163</name>
</gene>
<proteinExistence type="predicted"/>
<organism evidence="1 2">
    <name type="scientific">Mya arenaria</name>
    <name type="common">Soft-shell clam</name>
    <dbReference type="NCBI Taxonomy" id="6604"/>
    <lineage>
        <taxon>Eukaryota</taxon>
        <taxon>Metazoa</taxon>
        <taxon>Spiralia</taxon>
        <taxon>Lophotrochozoa</taxon>
        <taxon>Mollusca</taxon>
        <taxon>Bivalvia</taxon>
        <taxon>Autobranchia</taxon>
        <taxon>Heteroconchia</taxon>
        <taxon>Euheterodonta</taxon>
        <taxon>Imparidentia</taxon>
        <taxon>Neoheterodontei</taxon>
        <taxon>Myida</taxon>
        <taxon>Myoidea</taxon>
        <taxon>Myidae</taxon>
        <taxon>Mya</taxon>
    </lineage>
</organism>
<keyword evidence="2" id="KW-1185">Reference proteome</keyword>
<dbReference type="Proteomes" id="UP001164746">
    <property type="component" value="Chromosome 11"/>
</dbReference>
<reference evidence="1" key="1">
    <citation type="submission" date="2022-11" db="EMBL/GenBank/DDBJ databases">
        <title>Centuries of genome instability and evolution in soft-shell clam transmissible cancer (bioRxiv).</title>
        <authorList>
            <person name="Hart S.F.M."/>
            <person name="Yonemitsu M.A."/>
            <person name="Giersch R.M."/>
            <person name="Beal B.F."/>
            <person name="Arriagada G."/>
            <person name="Davis B.W."/>
            <person name="Ostrander E.A."/>
            <person name="Goff S.P."/>
            <person name="Metzger M.J."/>
        </authorList>
    </citation>
    <scope>NUCLEOTIDE SEQUENCE</scope>
    <source>
        <strain evidence="1">MELC-2E11</strain>
        <tissue evidence="1">Siphon/mantle</tissue>
    </source>
</reference>
<name>A0ABY7FE15_MYAAR</name>
<dbReference type="EMBL" id="CP111022">
    <property type="protein sequence ID" value="WAR20325.1"/>
    <property type="molecule type" value="Genomic_DNA"/>
</dbReference>
<protein>
    <submittedName>
        <fullName evidence="1">Uncharacterized protein</fullName>
    </submittedName>
</protein>
<sequence length="106" mass="12018">MVWVELKDFKCPSSGCDSRGTWLCKEDGTSMYINEKGIMECHPGTHTGKIVEWGWKCKKDCHQGEYFKADFEGFCFSLSMAVQYAGKGGSEWAISLIQELGKQYNK</sequence>
<evidence type="ECO:0000313" key="2">
    <source>
        <dbReference type="Proteomes" id="UP001164746"/>
    </source>
</evidence>
<evidence type="ECO:0000313" key="1">
    <source>
        <dbReference type="EMBL" id="WAR20325.1"/>
    </source>
</evidence>